<organism evidence="2 3">
    <name type="scientific">Thamnidium elegans</name>
    <dbReference type="NCBI Taxonomy" id="101142"/>
    <lineage>
        <taxon>Eukaryota</taxon>
        <taxon>Fungi</taxon>
        <taxon>Fungi incertae sedis</taxon>
        <taxon>Mucoromycota</taxon>
        <taxon>Mucoromycotina</taxon>
        <taxon>Mucoromycetes</taxon>
        <taxon>Mucorales</taxon>
        <taxon>Mucorineae</taxon>
        <taxon>Mucoraceae</taxon>
        <taxon>Thamnidium</taxon>
    </lineage>
</organism>
<sequence>MILFKLLQFLSLVLSSILLAVALVGSRVARHKEIFNSFLADTGQLVSQSPFNYVLNTSTTNGFDNRFQHHHVLAEIGTMISSYDNTSIEHFNILNYNQGICLTRPPVASSTPPSVNQTFTKAVSHVTVYEPAVTHTVTLAPFTVTETVTIKIPRFIVRKVCVETLHVATKTLSIATKTLFIPTETRPIATEVQPAATHKDMFIKLQVKLPDWFSKDVYPKVVEYINIF</sequence>
<dbReference type="AlphaFoldDB" id="A0A8H7SQM1"/>
<keyword evidence="1" id="KW-0732">Signal</keyword>
<comment type="caution">
    <text evidence="2">The sequence shown here is derived from an EMBL/GenBank/DDBJ whole genome shotgun (WGS) entry which is preliminary data.</text>
</comment>
<evidence type="ECO:0000256" key="1">
    <source>
        <dbReference type="SAM" id="SignalP"/>
    </source>
</evidence>
<gene>
    <name evidence="2" type="ORF">INT48_000261</name>
</gene>
<feature type="signal peptide" evidence="1">
    <location>
        <begin position="1"/>
        <end position="15"/>
    </location>
</feature>
<reference evidence="2" key="1">
    <citation type="submission" date="2021-01" db="EMBL/GenBank/DDBJ databases">
        <title>Metabolic potential, ecology and presence of endohyphal bacteria is reflected in genomic diversity of Mucoromycotina.</title>
        <authorList>
            <person name="Muszewska A."/>
            <person name="Okrasinska A."/>
            <person name="Steczkiewicz K."/>
            <person name="Drgas O."/>
            <person name="Orlowska M."/>
            <person name="Perlinska-Lenart U."/>
            <person name="Aleksandrzak-Piekarczyk T."/>
            <person name="Szatraj K."/>
            <person name="Zielenkiewicz U."/>
            <person name="Pilsyk S."/>
            <person name="Malc E."/>
            <person name="Mieczkowski P."/>
            <person name="Kruszewska J.S."/>
            <person name="Biernat P."/>
            <person name="Pawlowska J."/>
        </authorList>
    </citation>
    <scope>NUCLEOTIDE SEQUENCE</scope>
    <source>
        <strain evidence="2">WA0000018081</strain>
    </source>
</reference>
<accession>A0A8H7SQM1</accession>
<evidence type="ECO:0000313" key="3">
    <source>
        <dbReference type="Proteomes" id="UP000613177"/>
    </source>
</evidence>
<keyword evidence="3" id="KW-1185">Reference proteome</keyword>
<evidence type="ECO:0000313" key="2">
    <source>
        <dbReference type="EMBL" id="KAG2235019.1"/>
    </source>
</evidence>
<dbReference type="EMBL" id="JAEPRE010000041">
    <property type="protein sequence ID" value="KAG2235019.1"/>
    <property type="molecule type" value="Genomic_DNA"/>
</dbReference>
<name>A0A8H7SQM1_9FUNG</name>
<feature type="chain" id="PRO_5034385779" evidence="1">
    <location>
        <begin position="16"/>
        <end position="228"/>
    </location>
</feature>
<proteinExistence type="predicted"/>
<protein>
    <submittedName>
        <fullName evidence="2">Uncharacterized protein</fullName>
    </submittedName>
</protein>
<dbReference type="Proteomes" id="UP000613177">
    <property type="component" value="Unassembled WGS sequence"/>
</dbReference>